<dbReference type="AlphaFoldDB" id="A0A1M6FB50"/>
<gene>
    <name evidence="1" type="ORF">SAMN02745165_01220</name>
</gene>
<evidence type="ECO:0008006" key="3">
    <source>
        <dbReference type="Google" id="ProtNLM"/>
    </source>
</evidence>
<dbReference type="STRING" id="1122189.SAMN02745165_01220"/>
<proteinExistence type="predicted"/>
<dbReference type="PROSITE" id="PS51257">
    <property type="entry name" value="PROKAR_LIPOPROTEIN"/>
    <property type="match status" value="1"/>
</dbReference>
<organism evidence="1 2">
    <name type="scientific">Malonomonas rubra DSM 5091</name>
    <dbReference type="NCBI Taxonomy" id="1122189"/>
    <lineage>
        <taxon>Bacteria</taxon>
        <taxon>Pseudomonadati</taxon>
        <taxon>Thermodesulfobacteriota</taxon>
        <taxon>Desulfuromonadia</taxon>
        <taxon>Desulfuromonadales</taxon>
        <taxon>Geopsychrobacteraceae</taxon>
        <taxon>Malonomonas</taxon>
    </lineage>
</organism>
<dbReference type="EMBL" id="FQZT01000003">
    <property type="protein sequence ID" value="SHI94974.1"/>
    <property type="molecule type" value="Genomic_DNA"/>
</dbReference>
<dbReference type="RefSeq" id="WP_072906798.1">
    <property type="nucleotide sequence ID" value="NZ_FQZT01000003.1"/>
</dbReference>
<dbReference type="OrthoDB" id="5387044at2"/>
<reference evidence="1 2" key="1">
    <citation type="submission" date="2016-11" db="EMBL/GenBank/DDBJ databases">
        <authorList>
            <person name="Jaros S."/>
            <person name="Januszkiewicz K."/>
            <person name="Wedrychowicz H."/>
        </authorList>
    </citation>
    <scope>NUCLEOTIDE SEQUENCE [LARGE SCALE GENOMIC DNA]</scope>
    <source>
        <strain evidence="1 2">DSM 5091</strain>
    </source>
</reference>
<keyword evidence="2" id="KW-1185">Reference proteome</keyword>
<dbReference type="Proteomes" id="UP000184171">
    <property type="component" value="Unassembled WGS sequence"/>
</dbReference>
<protein>
    <recommendedName>
        <fullName evidence="3">Lipoprotein</fullName>
    </recommendedName>
</protein>
<sequence length="249" mass="27930">MKKNLIFGLILLLAGCSWGQYQVPKENYRAEVQVLGVLPILVDQAAHFDYPQKNTLIDLIVRSAADKQMPLVEQLREKKGYFDVRALPGNAELLGLSLLSAELPRVDDGRPTGYQYNAEAVRQLAEQNVVDGLLVVVIAGTQVTETRRSRTLLESLETSYNDIVATAEVVDRNGKVLWRLSGKEAVRMLLLQYPDFDEAHYNLTDVVKVKNISLAGIERALEAEEGELPQPYQQLIERIVKGISPRLFE</sequence>
<accession>A0A1M6FB50</accession>
<name>A0A1M6FB50_MALRU</name>
<evidence type="ECO:0000313" key="1">
    <source>
        <dbReference type="EMBL" id="SHI94974.1"/>
    </source>
</evidence>
<evidence type="ECO:0000313" key="2">
    <source>
        <dbReference type="Proteomes" id="UP000184171"/>
    </source>
</evidence>